<sequence length="96" mass="10742">VKVGLVCTEFYDAEDTQYTGDGVTTTSRSTSVATASEQWMEAAPGTRSQTFRFTIPGDSPFSYEGKCLSYAWRATASEQRRLRRDPKHDVAIWVLP</sequence>
<name>A0A0F8XY67_9ZZZZ</name>
<dbReference type="AlphaFoldDB" id="A0A0F8XY67"/>
<evidence type="ECO:0000313" key="1">
    <source>
        <dbReference type="EMBL" id="KKK74042.1"/>
    </source>
</evidence>
<gene>
    <name evidence="1" type="ORF">LCGC14_2887710</name>
</gene>
<dbReference type="EMBL" id="LAZR01056506">
    <property type="protein sequence ID" value="KKK74042.1"/>
    <property type="molecule type" value="Genomic_DNA"/>
</dbReference>
<feature type="non-terminal residue" evidence="1">
    <location>
        <position position="1"/>
    </location>
</feature>
<comment type="caution">
    <text evidence="1">The sequence shown here is derived from an EMBL/GenBank/DDBJ whole genome shotgun (WGS) entry which is preliminary data.</text>
</comment>
<accession>A0A0F8XY67</accession>
<organism evidence="1">
    <name type="scientific">marine sediment metagenome</name>
    <dbReference type="NCBI Taxonomy" id="412755"/>
    <lineage>
        <taxon>unclassified sequences</taxon>
        <taxon>metagenomes</taxon>
        <taxon>ecological metagenomes</taxon>
    </lineage>
</organism>
<reference evidence="1" key="1">
    <citation type="journal article" date="2015" name="Nature">
        <title>Complex archaea that bridge the gap between prokaryotes and eukaryotes.</title>
        <authorList>
            <person name="Spang A."/>
            <person name="Saw J.H."/>
            <person name="Jorgensen S.L."/>
            <person name="Zaremba-Niedzwiedzka K."/>
            <person name="Martijn J."/>
            <person name="Lind A.E."/>
            <person name="van Eijk R."/>
            <person name="Schleper C."/>
            <person name="Guy L."/>
            <person name="Ettema T.J."/>
        </authorList>
    </citation>
    <scope>NUCLEOTIDE SEQUENCE</scope>
</reference>
<proteinExistence type="predicted"/>
<protein>
    <submittedName>
        <fullName evidence="1">Uncharacterized protein</fullName>
    </submittedName>
</protein>